<reference evidence="1 2" key="1">
    <citation type="submission" date="2019-10" db="EMBL/GenBank/DDBJ databases">
        <authorList>
            <person name="Palmer J.M."/>
        </authorList>
    </citation>
    <scope>NUCLEOTIDE SEQUENCE [LARGE SCALE GENOMIC DNA]</scope>
    <source>
        <strain evidence="1 2">TWF696</strain>
    </source>
</reference>
<evidence type="ECO:0000313" key="2">
    <source>
        <dbReference type="Proteomes" id="UP001375240"/>
    </source>
</evidence>
<gene>
    <name evidence="1" type="ORF">TWF696_001321</name>
</gene>
<dbReference type="Proteomes" id="UP001375240">
    <property type="component" value="Unassembled WGS sequence"/>
</dbReference>
<comment type="caution">
    <text evidence="1">The sequence shown here is derived from an EMBL/GenBank/DDBJ whole genome shotgun (WGS) entry which is preliminary data.</text>
</comment>
<protein>
    <submittedName>
        <fullName evidence="1">Uncharacterized protein</fullName>
    </submittedName>
</protein>
<proteinExistence type="predicted"/>
<sequence>MPYLILAVEQKDLPPEHSLHRHRHHLHLHLHLRLHLELDLSLVFGFISSSSSSFSSLSSSLSLLSRLISQLEIFIIIALAVSSQVKLQGPGRKLRTSDLSD</sequence>
<accession>A0AAV9U8A2</accession>
<name>A0AAV9U8A2_9PEZI</name>
<organism evidence="1 2">
    <name type="scientific">Orbilia brochopaga</name>
    <dbReference type="NCBI Taxonomy" id="3140254"/>
    <lineage>
        <taxon>Eukaryota</taxon>
        <taxon>Fungi</taxon>
        <taxon>Dikarya</taxon>
        <taxon>Ascomycota</taxon>
        <taxon>Pezizomycotina</taxon>
        <taxon>Orbiliomycetes</taxon>
        <taxon>Orbiliales</taxon>
        <taxon>Orbiliaceae</taxon>
        <taxon>Orbilia</taxon>
    </lineage>
</organism>
<keyword evidence="2" id="KW-1185">Reference proteome</keyword>
<dbReference type="AlphaFoldDB" id="A0AAV9U8A2"/>
<evidence type="ECO:0000313" key="1">
    <source>
        <dbReference type="EMBL" id="KAK6337842.1"/>
    </source>
</evidence>
<dbReference type="EMBL" id="JAVHNQ010000010">
    <property type="protein sequence ID" value="KAK6337842.1"/>
    <property type="molecule type" value="Genomic_DNA"/>
</dbReference>